<dbReference type="PANTHER" id="PTHR31809">
    <property type="entry name" value="BUD13 HOMOLOG"/>
    <property type="match status" value="1"/>
</dbReference>
<dbReference type="Proteomes" id="UP000803884">
    <property type="component" value="Unassembled WGS sequence"/>
</dbReference>
<proteinExistence type="inferred from homology"/>
<dbReference type="InterPro" id="IPR051112">
    <property type="entry name" value="CWC26_splicing_factor"/>
</dbReference>
<dbReference type="GO" id="GO:0005684">
    <property type="term" value="C:U2-type spliceosomal complex"/>
    <property type="evidence" value="ECO:0007669"/>
    <property type="project" value="TreeGrafter"/>
</dbReference>
<evidence type="ECO:0008006" key="5">
    <source>
        <dbReference type="Google" id="ProtNLM"/>
    </source>
</evidence>
<organism evidence="3 4">
    <name type="scientific">Cladosporium halotolerans</name>
    <dbReference type="NCBI Taxonomy" id="1052096"/>
    <lineage>
        <taxon>Eukaryota</taxon>
        <taxon>Fungi</taxon>
        <taxon>Dikarya</taxon>
        <taxon>Ascomycota</taxon>
        <taxon>Pezizomycotina</taxon>
        <taxon>Dothideomycetes</taxon>
        <taxon>Dothideomycetidae</taxon>
        <taxon>Cladosporiales</taxon>
        <taxon>Cladosporiaceae</taxon>
        <taxon>Cladosporium</taxon>
    </lineage>
</organism>
<name>A0AB34L0I3_9PEZI</name>
<comment type="similarity">
    <text evidence="1">Belongs to the CWC26 family.</text>
</comment>
<dbReference type="GeneID" id="96003525"/>
<dbReference type="PANTHER" id="PTHR31809:SF0">
    <property type="entry name" value="BUD13 HOMOLOG"/>
    <property type="match status" value="1"/>
</dbReference>
<feature type="region of interest" description="Disordered" evidence="2">
    <location>
        <begin position="1"/>
        <end position="141"/>
    </location>
</feature>
<dbReference type="GO" id="GO:0070274">
    <property type="term" value="C:RES complex"/>
    <property type="evidence" value="ECO:0007669"/>
    <property type="project" value="TreeGrafter"/>
</dbReference>
<feature type="compositionally biased region" description="Basic and acidic residues" evidence="2">
    <location>
        <begin position="198"/>
        <end position="258"/>
    </location>
</feature>
<dbReference type="AlphaFoldDB" id="A0AB34L0I3"/>
<evidence type="ECO:0000256" key="2">
    <source>
        <dbReference type="SAM" id="MobiDB-lite"/>
    </source>
</evidence>
<evidence type="ECO:0000313" key="3">
    <source>
        <dbReference type="EMBL" id="KAL1589173.1"/>
    </source>
</evidence>
<feature type="compositionally biased region" description="Low complexity" evidence="2">
    <location>
        <begin position="124"/>
        <end position="141"/>
    </location>
</feature>
<sequence length="339" mass="36542">MPLADYLAANYLSADPKPPKKRKRKAAAATNPTSEQEALTIADDGANDWGDAKNASSDDEDGPTVSGSAPLASGLNTTKPGKKPKWTTVGSAAPKDADQAAADALLAAARAETRAREAEDEDAPAAVETDGPTMGSGAAAGLQSAAQVTAALRRKEKAELQAIKDAGLDPAGKAQETIYRDASGRVINVAMKRAELRAKAEEEERKRVLEEEGRKGDVQRREKEERREALREVRSEGVARGADDRRMNEELKGRERWNDPMAQLLASKKEKGGGKGKGGKGKGGGRTYPGASEPNRYGIRPGWRWDGVDRSNGFEKKWFAARNAAQNRKDLEYAWTMDE</sequence>
<protein>
    <recommendedName>
        <fullName evidence="5">Pre-mRNA-splicing factor cwc26</fullName>
    </recommendedName>
</protein>
<dbReference type="GO" id="GO:0000398">
    <property type="term" value="P:mRNA splicing, via spliceosome"/>
    <property type="evidence" value="ECO:0007669"/>
    <property type="project" value="TreeGrafter"/>
</dbReference>
<dbReference type="Pfam" id="PF09736">
    <property type="entry name" value="Bud13"/>
    <property type="match status" value="1"/>
</dbReference>
<evidence type="ECO:0000313" key="4">
    <source>
        <dbReference type="Proteomes" id="UP000803884"/>
    </source>
</evidence>
<reference evidence="3 4" key="1">
    <citation type="journal article" date="2020" name="Microbiol. Resour. Announc.">
        <title>Draft Genome Sequence of a Cladosporium Species Isolated from the Mesophotic Ascidian Didemnum maculosum.</title>
        <authorList>
            <person name="Gioti A."/>
            <person name="Siaperas R."/>
            <person name="Nikolaivits E."/>
            <person name="Le Goff G."/>
            <person name="Ouazzani J."/>
            <person name="Kotoulas G."/>
            <person name="Topakas E."/>
        </authorList>
    </citation>
    <scope>NUCLEOTIDE SEQUENCE [LARGE SCALE GENOMIC DNA]</scope>
    <source>
        <strain evidence="3 4">TM138-S3</strain>
    </source>
</reference>
<accession>A0AB34L0I3</accession>
<feature type="compositionally biased region" description="Low complexity" evidence="2">
    <location>
        <begin position="86"/>
        <end position="110"/>
    </location>
</feature>
<dbReference type="EMBL" id="JAAQHG020000005">
    <property type="protein sequence ID" value="KAL1589173.1"/>
    <property type="molecule type" value="Genomic_DNA"/>
</dbReference>
<feature type="region of interest" description="Disordered" evidence="2">
    <location>
        <begin position="198"/>
        <end position="304"/>
    </location>
</feature>
<dbReference type="RefSeq" id="XP_069232278.1">
    <property type="nucleotide sequence ID" value="XM_069370687.1"/>
</dbReference>
<gene>
    <name evidence="3" type="ORF">WHR41_02081</name>
</gene>
<dbReference type="InterPro" id="IPR018609">
    <property type="entry name" value="Bud13"/>
</dbReference>
<comment type="caution">
    <text evidence="3">The sequence shown here is derived from an EMBL/GenBank/DDBJ whole genome shotgun (WGS) entry which is preliminary data.</text>
</comment>
<dbReference type="GO" id="GO:0003723">
    <property type="term" value="F:RNA binding"/>
    <property type="evidence" value="ECO:0007669"/>
    <property type="project" value="TreeGrafter"/>
</dbReference>
<evidence type="ECO:0000256" key="1">
    <source>
        <dbReference type="ARBA" id="ARBA00011069"/>
    </source>
</evidence>
<keyword evidence="4" id="KW-1185">Reference proteome</keyword>